<comment type="catalytic activity">
    <reaction evidence="3">
        <text>glycyl-tRNA(Ala) + H2O = tRNA(Ala) + glycine + H(+)</text>
        <dbReference type="Rhea" id="RHEA:53744"/>
        <dbReference type="Rhea" id="RHEA-COMP:9657"/>
        <dbReference type="Rhea" id="RHEA-COMP:13640"/>
        <dbReference type="ChEBI" id="CHEBI:15377"/>
        <dbReference type="ChEBI" id="CHEBI:15378"/>
        <dbReference type="ChEBI" id="CHEBI:57305"/>
        <dbReference type="ChEBI" id="CHEBI:78442"/>
        <dbReference type="ChEBI" id="CHEBI:78522"/>
    </reaction>
</comment>
<dbReference type="Proteomes" id="UP000004931">
    <property type="component" value="Unassembled WGS sequence"/>
</dbReference>
<organism evidence="4 5">
    <name type="scientific">marine gamma proteobacterium HTCC2143</name>
    <dbReference type="NCBI Taxonomy" id="247633"/>
    <lineage>
        <taxon>Bacteria</taxon>
        <taxon>Pseudomonadati</taxon>
        <taxon>Pseudomonadota</taxon>
        <taxon>Gammaproteobacteria</taxon>
        <taxon>Cellvibrionales</taxon>
        <taxon>Spongiibacteraceae</taxon>
        <taxon>BD1-7 clade</taxon>
    </lineage>
</organism>
<keyword evidence="2 3" id="KW-0378">Hydrolase</keyword>
<dbReference type="InterPro" id="IPR023509">
    <property type="entry name" value="DTD-like_sf"/>
</dbReference>
<comment type="subcellular location">
    <subcellularLocation>
        <location evidence="3">Cytoplasm</location>
    </subcellularLocation>
</comment>
<dbReference type="GO" id="GO:0051500">
    <property type="term" value="F:D-tyrosyl-tRNA(Tyr) deacylase activity"/>
    <property type="evidence" value="ECO:0007669"/>
    <property type="project" value="TreeGrafter"/>
</dbReference>
<dbReference type="SUPFAM" id="SSF69500">
    <property type="entry name" value="DTD-like"/>
    <property type="match status" value="1"/>
</dbReference>
<dbReference type="GO" id="GO:0000049">
    <property type="term" value="F:tRNA binding"/>
    <property type="evidence" value="ECO:0007669"/>
    <property type="project" value="UniProtKB-UniRule"/>
</dbReference>
<dbReference type="CDD" id="cd00563">
    <property type="entry name" value="Dtyr_deacylase"/>
    <property type="match status" value="1"/>
</dbReference>
<sequence length="147" mass="15706">MKALIQRVTEASVAVDGEVIAEIGQGLLVLLGVERDDSVAIANRLADRLLAYRVFSDDDGKMNLSVTDISGSVLVVSQFTLAADTGKGLRPGFSSAASPALANELYDNFLDRIRSRDIDLASGKFAADMKVSLINDGPVTFMLEARE</sequence>
<comment type="domain">
    <text evidence="3">A Gly-cisPro motif from one monomer fits into the active site of the other monomer to allow specific chiral rejection of L-amino acids.</text>
</comment>
<reference evidence="4 5" key="1">
    <citation type="journal article" date="2010" name="J. Bacteriol.">
        <title>Genome sequence of the oligotrophic marine Gammaproteobacterium HTCC2143, isolated from the Oregon Coast.</title>
        <authorList>
            <person name="Oh H.M."/>
            <person name="Kang I."/>
            <person name="Ferriera S."/>
            <person name="Giovannoni S.J."/>
            <person name="Cho J.C."/>
        </authorList>
    </citation>
    <scope>NUCLEOTIDE SEQUENCE [LARGE SCALE GENOMIC DNA]</scope>
    <source>
        <strain evidence="4 5">HTCC2143</strain>
    </source>
</reference>
<accession>A0Y8T0</accession>
<keyword evidence="3" id="KW-0820">tRNA-binding</keyword>
<dbReference type="GO" id="GO:0019478">
    <property type="term" value="P:D-amino acid catabolic process"/>
    <property type="evidence" value="ECO:0007669"/>
    <property type="project" value="UniProtKB-UniRule"/>
</dbReference>
<dbReference type="OrthoDB" id="9801395at2"/>
<evidence type="ECO:0000256" key="1">
    <source>
        <dbReference type="ARBA" id="ARBA00009673"/>
    </source>
</evidence>
<comment type="caution">
    <text evidence="4">The sequence shown here is derived from an EMBL/GenBank/DDBJ whole genome shotgun (WGS) entry which is preliminary data.</text>
</comment>
<keyword evidence="3" id="KW-0963">Cytoplasm</keyword>
<dbReference type="eggNOG" id="COG1490">
    <property type="taxonomic scope" value="Bacteria"/>
</dbReference>
<dbReference type="InterPro" id="IPR003732">
    <property type="entry name" value="Daa-tRNA_deacyls_DTD"/>
</dbReference>
<proteinExistence type="inferred from homology"/>
<dbReference type="HAMAP" id="MF_00518">
    <property type="entry name" value="Deacylase_Dtd"/>
    <property type="match status" value="1"/>
</dbReference>
<dbReference type="EC" id="3.1.1.96" evidence="3"/>
<dbReference type="EMBL" id="AAVT01000001">
    <property type="protein sequence ID" value="EAW32534.1"/>
    <property type="molecule type" value="Genomic_DNA"/>
</dbReference>
<gene>
    <name evidence="3" type="primary">dtd</name>
    <name evidence="4" type="ORF">GP2143_14801</name>
</gene>
<dbReference type="Pfam" id="PF02580">
    <property type="entry name" value="Tyr_Deacylase"/>
    <property type="match status" value="1"/>
</dbReference>
<keyword evidence="3" id="KW-0694">RNA-binding</keyword>
<dbReference type="NCBIfam" id="TIGR00256">
    <property type="entry name" value="D-aminoacyl-tRNA deacylase"/>
    <property type="match status" value="1"/>
</dbReference>
<dbReference type="AlphaFoldDB" id="A0Y8T0"/>
<evidence type="ECO:0000256" key="2">
    <source>
        <dbReference type="ARBA" id="ARBA00022801"/>
    </source>
</evidence>
<dbReference type="STRING" id="247633.GP2143_14801"/>
<comment type="subunit">
    <text evidence="3">Homodimer.</text>
</comment>
<comment type="similarity">
    <text evidence="1 3">Belongs to the DTD family.</text>
</comment>
<evidence type="ECO:0000256" key="3">
    <source>
        <dbReference type="HAMAP-Rule" id="MF_00518"/>
    </source>
</evidence>
<dbReference type="Gene3D" id="3.50.80.10">
    <property type="entry name" value="D-tyrosyl-tRNA(Tyr) deacylase"/>
    <property type="match status" value="1"/>
</dbReference>
<keyword evidence="5" id="KW-1185">Reference proteome</keyword>
<dbReference type="PANTHER" id="PTHR10472:SF5">
    <property type="entry name" value="D-AMINOACYL-TRNA DEACYLASE 1"/>
    <property type="match status" value="1"/>
</dbReference>
<dbReference type="GO" id="GO:0043908">
    <property type="term" value="F:Ser(Gly)-tRNA(Ala) hydrolase activity"/>
    <property type="evidence" value="ECO:0007669"/>
    <property type="project" value="UniProtKB-UniRule"/>
</dbReference>
<protein>
    <recommendedName>
        <fullName evidence="3">D-aminoacyl-tRNA deacylase</fullName>
        <shortName evidence="3">DTD</shortName>
        <ecNumber evidence="3">3.1.1.96</ecNumber>
    </recommendedName>
    <alternativeName>
        <fullName evidence="3">Gly-tRNA(Ala) deacylase</fullName>
        <ecNumber evidence="3">3.1.1.-</ecNumber>
    </alternativeName>
</protein>
<evidence type="ECO:0000313" key="5">
    <source>
        <dbReference type="Proteomes" id="UP000004931"/>
    </source>
</evidence>
<name>A0Y8T0_9GAMM</name>
<dbReference type="EC" id="3.1.1.-" evidence="3"/>
<dbReference type="PANTHER" id="PTHR10472">
    <property type="entry name" value="D-TYROSYL-TRNA TYR DEACYLASE"/>
    <property type="match status" value="1"/>
</dbReference>
<evidence type="ECO:0000313" key="4">
    <source>
        <dbReference type="EMBL" id="EAW32534.1"/>
    </source>
</evidence>
<dbReference type="GO" id="GO:0005737">
    <property type="term" value="C:cytoplasm"/>
    <property type="evidence" value="ECO:0007669"/>
    <property type="project" value="UniProtKB-SubCell"/>
</dbReference>
<feature type="short sequence motif" description="Gly-cisPro motif, important for rejection of L-amino acids" evidence="3">
    <location>
        <begin position="137"/>
        <end position="138"/>
    </location>
</feature>
<comment type="function">
    <text evidence="3">An aminoacyl-tRNA editing enzyme that deacylates mischarged D-aminoacyl-tRNAs. Also deacylates mischarged glycyl-tRNA(Ala), protecting cells against glycine mischarging by AlaRS. Acts via tRNA-based rather than protein-based catalysis; rejects L-amino acids rather than detecting D-amino acids in the active site. By recycling D-aminoacyl-tRNA to D-amino acids and free tRNA molecules, this enzyme counteracts the toxicity associated with the formation of D-aminoacyl-tRNA entities in vivo and helps enforce protein L-homochirality.</text>
</comment>
<comment type="catalytic activity">
    <reaction evidence="3">
        <text>a D-aminoacyl-tRNA + H2O = a tRNA + a D-alpha-amino acid + H(+)</text>
        <dbReference type="Rhea" id="RHEA:13953"/>
        <dbReference type="Rhea" id="RHEA-COMP:10123"/>
        <dbReference type="Rhea" id="RHEA-COMP:10124"/>
        <dbReference type="ChEBI" id="CHEBI:15377"/>
        <dbReference type="ChEBI" id="CHEBI:15378"/>
        <dbReference type="ChEBI" id="CHEBI:59871"/>
        <dbReference type="ChEBI" id="CHEBI:78442"/>
        <dbReference type="ChEBI" id="CHEBI:79333"/>
        <dbReference type="EC" id="3.1.1.96"/>
    </reaction>
</comment>
<dbReference type="FunFam" id="3.50.80.10:FF:000001">
    <property type="entry name" value="D-aminoacyl-tRNA deacylase"/>
    <property type="match status" value="1"/>
</dbReference>
<dbReference type="GO" id="GO:0106026">
    <property type="term" value="F:Gly-tRNA(Ala) deacylase activity"/>
    <property type="evidence" value="ECO:0007669"/>
    <property type="project" value="UniProtKB-UniRule"/>
</dbReference>